<dbReference type="FunFam" id="3.30.160.60:FF:000072">
    <property type="entry name" value="zinc finger protein 143 isoform X1"/>
    <property type="match status" value="1"/>
</dbReference>
<feature type="domain" description="C2H2-type" evidence="12">
    <location>
        <begin position="212"/>
        <end position="239"/>
    </location>
</feature>
<reference evidence="13 14" key="1">
    <citation type="submission" date="2015-09" db="EMBL/GenBank/DDBJ databases">
        <title>Draft genome of the scarab beetle Oryctes borbonicus.</title>
        <authorList>
            <person name="Meyer J.M."/>
            <person name="Markov G.V."/>
            <person name="Baskaran P."/>
            <person name="Herrmann M."/>
            <person name="Sommer R.J."/>
            <person name="Roedelsperger C."/>
        </authorList>
    </citation>
    <scope>NUCLEOTIDE SEQUENCE [LARGE SCALE GENOMIC DNA]</scope>
    <source>
        <strain evidence="13">OB123</strain>
        <tissue evidence="13">Whole animal</tissue>
    </source>
</reference>
<dbReference type="GO" id="GO:0000981">
    <property type="term" value="F:DNA-binding transcription factor activity, RNA polymerase II-specific"/>
    <property type="evidence" value="ECO:0007669"/>
    <property type="project" value="TreeGrafter"/>
</dbReference>
<dbReference type="EMBL" id="LJIG01009207">
    <property type="protein sequence ID" value="KRT83542.1"/>
    <property type="molecule type" value="Genomic_DNA"/>
</dbReference>
<keyword evidence="14" id="KW-1185">Reference proteome</keyword>
<feature type="domain" description="C2H2-type" evidence="12">
    <location>
        <begin position="101"/>
        <end position="128"/>
    </location>
</feature>
<evidence type="ECO:0000256" key="11">
    <source>
        <dbReference type="PROSITE-ProRule" id="PRU00042"/>
    </source>
</evidence>
<feature type="domain" description="C2H2-type" evidence="12">
    <location>
        <begin position="11"/>
        <end position="38"/>
    </location>
</feature>
<dbReference type="FunFam" id="3.30.160.60:FF:000624">
    <property type="entry name" value="zinc finger protein 697"/>
    <property type="match status" value="1"/>
</dbReference>
<keyword evidence="8" id="KW-0238">DNA-binding</keyword>
<sequence length="437" mass="51015">MTYAKEKERKYKCDTCQKKFLGSNDLRKHKRIHTNERPYVCHDCNRGFRQAGSLKNHIASQHSSGVVQSSEIYVCNYCQKVFPIKERLRLHLRVHTGDKPYVCELCPKKFARGGQLVQHKRTHTGSRPYVCRECNSAFTCSANLKLHQKRHQEIRDFICDICGKSFFRRDALKKHLNCFHQNVKAFHCKICNKELKGHLPQHMRTHRNDKPHGCAHCGARFAQRSQLTVHQRIHSGEKPYRCQVCWKAFAHSTALKLHTRRHTGEKPFACILCKNIAFAQLPHLKKHMLCIHKTNKPYVCKYCQSFHKTKIEMENHYLKCKVYTKLPAVEASPGKNSVEPPMSIEKMRFLLAILLKKISAPERLDELGFNKRLIDDVLEESIQNSGRQPCKDVSISIAEKLKQNVQILLEWTVPKEYMEKFRTEQRSTEELLEELTS</sequence>
<evidence type="ECO:0000259" key="12">
    <source>
        <dbReference type="PROSITE" id="PS50157"/>
    </source>
</evidence>
<evidence type="ECO:0000313" key="13">
    <source>
        <dbReference type="EMBL" id="KRT83542.1"/>
    </source>
</evidence>
<keyword evidence="3" id="KW-0677">Repeat</keyword>
<dbReference type="FunFam" id="3.30.160.60:FF:000690">
    <property type="entry name" value="Zinc finger protein 354C"/>
    <property type="match status" value="1"/>
</dbReference>
<evidence type="ECO:0000256" key="6">
    <source>
        <dbReference type="ARBA" id="ARBA00022843"/>
    </source>
</evidence>
<name>A0A0T6B8B0_9SCAR</name>
<evidence type="ECO:0000256" key="4">
    <source>
        <dbReference type="ARBA" id="ARBA00022771"/>
    </source>
</evidence>
<evidence type="ECO:0000256" key="2">
    <source>
        <dbReference type="ARBA" id="ARBA00022723"/>
    </source>
</evidence>
<evidence type="ECO:0000256" key="5">
    <source>
        <dbReference type="ARBA" id="ARBA00022833"/>
    </source>
</evidence>
<gene>
    <name evidence="13" type="ORF">AMK59_4147</name>
</gene>
<dbReference type="SUPFAM" id="SSF57667">
    <property type="entry name" value="beta-beta-alpha zinc fingers"/>
    <property type="match status" value="5"/>
</dbReference>
<organism evidence="13 14">
    <name type="scientific">Oryctes borbonicus</name>
    <dbReference type="NCBI Taxonomy" id="1629725"/>
    <lineage>
        <taxon>Eukaryota</taxon>
        <taxon>Metazoa</taxon>
        <taxon>Ecdysozoa</taxon>
        <taxon>Arthropoda</taxon>
        <taxon>Hexapoda</taxon>
        <taxon>Insecta</taxon>
        <taxon>Pterygota</taxon>
        <taxon>Neoptera</taxon>
        <taxon>Endopterygota</taxon>
        <taxon>Coleoptera</taxon>
        <taxon>Polyphaga</taxon>
        <taxon>Scarabaeiformia</taxon>
        <taxon>Scarabaeidae</taxon>
        <taxon>Dynastinae</taxon>
        <taxon>Oryctes</taxon>
    </lineage>
</organism>
<dbReference type="GO" id="GO:0003682">
    <property type="term" value="F:chromatin binding"/>
    <property type="evidence" value="ECO:0007669"/>
    <property type="project" value="UniProtKB-ARBA"/>
</dbReference>
<dbReference type="Gene3D" id="3.30.160.60">
    <property type="entry name" value="Classic Zinc Finger"/>
    <property type="match status" value="9"/>
</dbReference>
<feature type="domain" description="C2H2-type" evidence="12">
    <location>
        <begin position="157"/>
        <end position="185"/>
    </location>
</feature>
<dbReference type="GO" id="GO:0008270">
    <property type="term" value="F:zinc ion binding"/>
    <property type="evidence" value="ECO:0007669"/>
    <property type="project" value="UniProtKB-KW"/>
</dbReference>
<evidence type="ECO:0000313" key="14">
    <source>
        <dbReference type="Proteomes" id="UP000051574"/>
    </source>
</evidence>
<feature type="domain" description="C2H2-type" evidence="12">
    <location>
        <begin position="129"/>
        <end position="156"/>
    </location>
</feature>
<keyword evidence="5" id="KW-0862">Zinc</keyword>
<dbReference type="PANTHER" id="PTHR24408">
    <property type="entry name" value="ZINC FINGER PROTEIN"/>
    <property type="match status" value="1"/>
</dbReference>
<dbReference type="FunFam" id="3.30.160.60:FF:001485">
    <property type="entry name" value="Krueppel-related zinc finger protein"/>
    <property type="match status" value="1"/>
</dbReference>
<keyword evidence="9" id="KW-0804">Transcription</keyword>
<evidence type="ECO:0000256" key="3">
    <source>
        <dbReference type="ARBA" id="ARBA00022737"/>
    </source>
</evidence>
<comment type="caution">
    <text evidence="13">The sequence shown here is derived from an EMBL/GenBank/DDBJ whole genome shotgun (WGS) entry which is preliminary data.</text>
</comment>
<evidence type="ECO:0000256" key="9">
    <source>
        <dbReference type="ARBA" id="ARBA00023163"/>
    </source>
</evidence>
<evidence type="ECO:0000256" key="10">
    <source>
        <dbReference type="ARBA" id="ARBA00023242"/>
    </source>
</evidence>
<protein>
    <submittedName>
        <fullName evidence="13">Zinc finger protein</fullName>
    </submittedName>
</protein>
<dbReference type="GO" id="GO:0040029">
    <property type="term" value="P:epigenetic regulation of gene expression"/>
    <property type="evidence" value="ECO:0007669"/>
    <property type="project" value="UniProtKB-ARBA"/>
</dbReference>
<keyword evidence="4 11" id="KW-0863">Zinc-finger</keyword>
<evidence type="ECO:0000256" key="8">
    <source>
        <dbReference type="ARBA" id="ARBA00023125"/>
    </source>
</evidence>
<dbReference type="SMART" id="SM00355">
    <property type="entry name" value="ZnF_C2H2"/>
    <property type="match status" value="11"/>
</dbReference>
<keyword evidence="6" id="KW-0832">Ubl conjugation</keyword>
<dbReference type="InterPro" id="IPR036236">
    <property type="entry name" value="Znf_C2H2_sf"/>
</dbReference>
<evidence type="ECO:0000256" key="7">
    <source>
        <dbReference type="ARBA" id="ARBA00023015"/>
    </source>
</evidence>
<keyword evidence="10" id="KW-0539">Nucleus</keyword>
<evidence type="ECO:0000256" key="1">
    <source>
        <dbReference type="ARBA" id="ARBA00022499"/>
    </source>
</evidence>
<keyword evidence="2" id="KW-0479">Metal-binding</keyword>
<dbReference type="GO" id="GO:0000785">
    <property type="term" value="C:chromatin"/>
    <property type="evidence" value="ECO:0007669"/>
    <property type="project" value="UniProtKB-ARBA"/>
</dbReference>
<feature type="domain" description="C2H2-type" evidence="12">
    <location>
        <begin position="39"/>
        <end position="63"/>
    </location>
</feature>
<feature type="domain" description="C2H2-type" evidence="12">
    <location>
        <begin position="240"/>
        <end position="267"/>
    </location>
</feature>
<dbReference type="GO" id="GO:0005634">
    <property type="term" value="C:nucleus"/>
    <property type="evidence" value="ECO:0007669"/>
    <property type="project" value="UniProtKB-ARBA"/>
</dbReference>
<dbReference type="PROSITE" id="PS50157">
    <property type="entry name" value="ZINC_FINGER_C2H2_2"/>
    <property type="match status" value="8"/>
</dbReference>
<proteinExistence type="predicted"/>
<keyword evidence="7" id="KW-0805">Transcription regulation</keyword>
<dbReference type="InterPro" id="IPR013087">
    <property type="entry name" value="Znf_C2H2_type"/>
</dbReference>
<dbReference type="FunFam" id="3.30.160.60:FF:002343">
    <property type="entry name" value="Zinc finger protein 33A"/>
    <property type="match status" value="1"/>
</dbReference>
<feature type="domain" description="C2H2-type" evidence="12">
    <location>
        <begin position="73"/>
        <end position="100"/>
    </location>
</feature>
<accession>A0A0T6B8B0</accession>
<dbReference type="FunFam" id="3.30.160.60:FF:001949">
    <property type="entry name" value="zinc finger protein 62 homolog isoform X2"/>
    <property type="match status" value="1"/>
</dbReference>
<dbReference type="AlphaFoldDB" id="A0A0T6B8B0"/>
<dbReference type="OrthoDB" id="3156061at2759"/>
<dbReference type="Proteomes" id="UP000051574">
    <property type="component" value="Unassembled WGS sequence"/>
</dbReference>
<dbReference type="PANTHER" id="PTHR24408:SF58">
    <property type="entry name" value="TRANSCRIPTION FACTOR (TFIIIA), PUTATIVE (AFU_ORTHOLOGUE AFUA_1G05150)-RELATED"/>
    <property type="match status" value="1"/>
</dbReference>
<dbReference type="GO" id="GO:0043565">
    <property type="term" value="F:sequence-specific DNA binding"/>
    <property type="evidence" value="ECO:0007669"/>
    <property type="project" value="UniProtKB-ARBA"/>
</dbReference>
<dbReference type="PROSITE" id="PS00028">
    <property type="entry name" value="ZINC_FINGER_C2H2_1"/>
    <property type="match status" value="8"/>
</dbReference>
<keyword evidence="1" id="KW-1017">Isopeptide bond</keyword>
<dbReference type="Pfam" id="PF00096">
    <property type="entry name" value="zf-C2H2"/>
    <property type="match status" value="6"/>
</dbReference>